<organism evidence="1 2">
    <name type="scientific">Eumeta variegata</name>
    <name type="common">Bagworm moth</name>
    <name type="synonym">Eumeta japonica</name>
    <dbReference type="NCBI Taxonomy" id="151549"/>
    <lineage>
        <taxon>Eukaryota</taxon>
        <taxon>Metazoa</taxon>
        <taxon>Ecdysozoa</taxon>
        <taxon>Arthropoda</taxon>
        <taxon>Hexapoda</taxon>
        <taxon>Insecta</taxon>
        <taxon>Pterygota</taxon>
        <taxon>Neoptera</taxon>
        <taxon>Endopterygota</taxon>
        <taxon>Lepidoptera</taxon>
        <taxon>Glossata</taxon>
        <taxon>Ditrysia</taxon>
        <taxon>Tineoidea</taxon>
        <taxon>Psychidae</taxon>
        <taxon>Oiketicinae</taxon>
        <taxon>Eumeta</taxon>
    </lineage>
</organism>
<dbReference type="AlphaFoldDB" id="A0A4C1UJA6"/>
<keyword evidence="2" id="KW-1185">Reference proteome</keyword>
<protein>
    <submittedName>
        <fullName evidence="1">Uncharacterized protein</fullName>
    </submittedName>
</protein>
<accession>A0A4C1UJA6</accession>
<dbReference type="EMBL" id="BGZK01000177">
    <property type="protein sequence ID" value="GBP26177.1"/>
    <property type="molecule type" value="Genomic_DNA"/>
</dbReference>
<dbReference type="Proteomes" id="UP000299102">
    <property type="component" value="Unassembled WGS sequence"/>
</dbReference>
<comment type="caution">
    <text evidence="1">The sequence shown here is derived from an EMBL/GenBank/DDBJ whole genome shotgun (WGS) entry which is preliminary data.</text>
</comment>
<name>A0A4C1UJA6_EUMVA</name>
<evidence type="ECO:0000313" key="2">
    <source>
        <dbReference type="Proteomes" id="UP000299102"/>
    </source>
</evidence>
<sequence>MSLEDPKDFYNRREPVLVRDRKHRIANIVAPQGVNDSFLPKSGEWRIQTYGAGRERFAFQLRFWNGRPATFQKRLGVRREWLENHNRIFERVPESRVHATRVWTDTRE</sequence>
<reference evidence="1 2" key="1">
    <citation type="journal article" date="2019" name="Commun. Biol.">
        <title>The bagworm genome reveals a unique fibroin gene that provides high tensile strength.</title>
        <authorList>
            <person name="Kono N."/>
            <person name="Nakamura H."/>
            <person name="Ohtoshi R."/>
            <person name="Tomita M."/>
            <person name="Numata K."/>
            <person name="Arakawa K."/>
        </authorList>
    </citation>
    <scope>NUCLEOTIDE SEQUENCE [LARGE SCALE GENOMIC DNA]</scope>
</reference>
<evidence type="ECO:0000313" key="1">
    <source>
        <dbReference type="EMBL" id="GBP26177.1"/>
    </source>
</evidence>
<gene>
    <name evidence="1" type="ORF">EVAR_74939_1</name>
</gene>
<proteinExistence type="predicted"/>